<dbReference type="EMBL" id="JAOQAZ010000019">
    <property type="protein sequence ID" value="KAJ4256046.1"/>
    <property type="molecule type" value="Genomic_DNA"/>
</dbReference>
<dbReference type="GO" id="GO:0005634">
    <property type="term" value="C:nucleus"/>
    <property type="evidence" value="ECO:0007669"/>
    <property type="project" value="TreeGrafter"/>
</dbReference>
<dbReference type="InterPro" id="IPR029061">
    <property type="entry name" value="THDP-binding"/>
</dbReference>
<sequence length="140" mass="15287">MTETGTPSIGGRDFVLPRQTTLINSGVWLSIGYMLGASQGAALAQRELAAEDPSRGGRTILFEGDGSFQMTAQELSTIIHKRLDTIIFLINNDGYTIERLVHGENAAYSDIAPWRYLEAPSFFGVPKDGSYKTMTARALN</sequence>
<dbReference type="GO" id="GO:0046872">
    <property type="term" value="F:metal ion binding"/>
    <property type="evidence" value="ECO:0007669"/>
    <property type="project" value="UniProtKB-KW"/>
</dbReference>
<keyword evidence="5" id="KW-0210">Decarboxylase</keyword>
<dbReference type="InterPro" id="IPR011766">
    <property type="entry name" value="TPP_enzyme_TPP-bd"/>
</dbReference>
<reference evidence="10" key="1">
    <citation type="submission" date="2022-09" db="EMBL/GenBank/DDBJ databases">
        <title>Fusarium specimens isolated from Avocado Roots.</title>
        <authorList>
            <person name="Stajich J."/>
            <person name="Roper C."/>
            <person name="Heimlech-Rivalta G."/>
        </authorList>
    </citation>
    <scope>NUCLEOTIDE SEQUENCE</scope>
    <source>
        <strain evidence="10">CF00136</strain>
    </source>
</reference>
<dbReference type="InterPro" id="IPR012110">
    <property type="entry name" value="PDC/IPDC-like"/>
</dbReference>
<name>A0A9W8RVV6_9HYPO</name>
<dbReference type="OrthoDB" id="308383at2759"/>
<dbReference type="GO" id="GO:0004737">
    <property type="term" value="F:pyruvate decarboxylase activity"/>
    <property type="evidence" value="ECO:0007669"/>
    <property type="project" value="TreeGrafter"/>
</dbReference>
<comment type="cofactor">
    <cofactor evidence="1">
        <name>thiamine diphosphate</name>
        <dbReference type="ChEBI" id="CHEBI:58937"/>
    </cofactor>
</comment>
<keyword evidence="4" id="KW-0479">Metal-binding</keyword>
<protein>
    <recommendedName>
        <fullName evidence="3">Pyruvate decarboxylase</fullName>
    </recommendedName>
</protein>
<dbReference type="PANTHER" id="PTHR43452:SF11">
    <property type="entry name" value="PYRUVATE DECARBOXYLASE"/>
    <property type="match status" value="1"/>
</dbReference>
<dbReference type="SUPFAM" id="SSF52518">
    <property type="entry name" value="Thiamin diphosphate-binding fold (THDP-binding)"/>
    <property type="match status" value="1"/>
</dbReference>
<evidence type="ECO:0000256" key="8">
    <source>
        <dbReference type="ARBA" id="ARBA00023239"/>
    </source>
</evidence>
<evidence type="ECO:0000313" key="11">
    <source>
        <dbReference type="Proteomes" id="UP001152049"/>
    </source>
</evidence>
<keyword evidence="7" id="KW-0786">Thiamine pyrophosphate</keyword>
<evidence type="ECO:0000256" key="7">
    <source>
        <dbReference type="ARBA" id="ARBA00023052"/>
    </source>
</evidence>
<comment type="similarity">
    <text evidence="2">Belongs to the TPP enzyme family.</text>
</comment>
<evidence type="ECO:0000256" key="5">
    <source>
        <dbReference type="ARBA" id="ARBA00022793"/>
    </source>
</evidence>
<evidence type="ECO:0000256" key="4">
    <source>
        <dbReference type="ARBA" id="ARBA00022723"/>
    </source>
</evidence>
<evidence type="ECO:0000259" key="9">
    <source>
        <dbReference type="Pfam" id="PF02775"/>
    </source>
</evidence>
<keyword evidence="8" id="KW-0456">Lyase</keyword>
<feature type="domain" description="Thiamine pyrophosphate enzyme TPP-binding" evidence="9">
    <location>
        <begin position="16"/>
        <end position="101"/>
    </location>
</feature>
<proteinExistence type="inferred from homology"/>
<dbReference type="GO" id="GO:0005829">
    <property type="term" value="C:cytosol"/>
    <property type="evidence" value="ECO:0007669"/>
    <property type="project" value="TreeGrafter"/>
</dbReference>
<dbReference type="Pfam" id="PF02775">
    <property type="entry name" value="TPP_enzyme_C"/>
    <property type="match status" value="1"/>
</dbReference>
<organism evidence="10 11">
    <name type="scientific">Fusarium torreyae</name>
    <dbReference type="NCBI Taxonomy" id="1237075"/>
    <lineage>
        <taxon>Eukaryota</taxon>
        <taxon>Fungi</taxon>
        <taxon>Dikarya</taxon>
        <taxon>Ascomycota</taxon>
        <taxon>Pezizomycotina</taxon>
        <taxon>Sordariomycetes</taxon>
        <taxon>Hypocreomycetidae</taxon>
        <taxon>Hypocreales</taxon>
        <taxon>Nectriaceae</taxon>
        <taxon>Fusarium</taxon>
    </lineage>
</organism>
<keyword evidence="6" id="KW-0460">Magnesium</keyword>
<evidence type="ECO:0000256" key="1">
    <source>
        <dbReference type="ARBA" id="ARBA00001964"/>
    </source>
</evidence>
<evidence type="ECO:0000313" key="10">
    <source>
        <dbReference type="EMBL" id="KAJ4256046.1"/>
    </source>
</evidence>
<dbReference type="GO" id="GO:0000949">
    <property type="term" value="P:aromatic amino acid family catabolic process to alcohol via Ehrlich pathway"/>
    <property type="evidence" value="ECO:0007669"/>
    <property type="project" value="TreeGrafter"/>
</dbReference>
<dbReference type="PANTHER" id="PTHR43452">
    <property type="entry name" value="PYRUVATE DECARBOXYLASE"/>
    <property type="match status" value="1"/>
</dbReference>
<dbReference type="GO" id="GO:0030976">
    <property type="term" value="F:thiamine pyrophosphate binding"/>
    <property type="evidence" value="ECO:0007669"/>
    <property type="project" value="InterPro"/>
</dbReference>
<keyword evidence="11" id="KW-1185">Reference proteome</keyword>
<accession>A0A9W8RVV6</accession>
<dbReference type="Gene3D" id="3.40.50.970">
    <property type="match status" value="1"/>
</dbReference>
<dbReference type="Proteomes" id="UP001152049">
    <property type="component" value="Unassembled WGS sequence"/>
</dbReference>
<dbReference type="AlphaFoldDB" id="A0A9W8RVV6"/>
<evidence type="ECO:0000256" key="6">
    <source>
        <dbReference type="ARBA" id="ARBA00022842"/>
    </source>
</evidence>
<evidence type="ECO:0000256" key="2">
    <source>
        <dbReference type="ARBA" id="ARBA00007812"/>
    </source>
</evidence>
<evidence type="ECO:0000256" key="3">
    <source>
        <dbReference type="ARBA" id="ARBA00014422"/>
    </source>
</evidence>
<comment type="caution">
    <text evidence="10">The sequence shown here is derived from an EMBL/GenBank/DDBJ whole genome shotgun (WGS) entry which is preliminary data.</text>
</comment>
<gene>
    <name evidence="10" type="ORF">NW762_009120</name>
</gene>